<dbReference type="CDD" id="cd06170">
    <property type="entry name" value="LuxR_C_like"/>
    <property type="match status" value="1"/>
</dbReference>
<accession>A0ABV9YL33</accession>
<evidence type="ECO:0000313" key="7">
    <source>
        <dbReference type="Proteomes" id="UP001595947"/>
    </source>
</evidence>
<dbReference type="Gene3D" id="1.10.10.10">
    <property type="entry name" value="Winged helix-like DNA-binding domain superfamily/Winged helix DNA-binding domain"/>
    <property type="match status" value="1"/>
</dbReference>
<dbReference type="EMBL" id="JBHSIV010000002">
    <property type="protein sequence ID" value="MFC5061181.1"/>
    <property type="molecule type" value="Genomic_DNA"/>
</dbReference>
<reference evidence="7" key="1">
    <citation type="journal article" date="2019" name="Int. J. Syst. Evol. Microbiol.">
        <title>The Global Catalogue of Microorganisms (GCM) 10K type strain sequencing project: providing services to taxonomists for standard genome sequencing and annotation.</title>
        <authorList>
            <consortium name="The Broad Institute Genomics Platform"/>
            <consortium name="The Broad Institute Genome Sequencing Center for Infectious Disease"/>
            <person name="Wu L."/>
            <person name="Ma J."/>
        </authorList>
    </citation>
    <scope>NUCLEOTIDE SEQUENCE [LARGE SCALE GENOMIC DNA]</scope>
    <source>
        <strain evidence="7">CGMCC 4.7093</strain>
    </source>
</reference>
<evidence type="ECO:0000313" key="6">
    <source>
        <dbReference type="EMBL" id="MFC5061181.1"/>
    </source>
</evidence>
<dbReference type="PRINTS" id="PR00038">
    <property type="entry name" value="HTHLUXR"/>
</dbReference>
<dbReference type="PROSITE" id="PS50043">
    <property type="entry name" value="HTH_LUXR_2"/>
    <property type="match status" value="1"/>
</dbReference>
<organism evidence="6 7">
    <name type="scientific">Actinomycetospora atypica</name>
    <dbReference type="NCBI Taxonomy" id="1290095"/>
    <lineage>
        <taxon>Bacteria</taxon>
        <taxon>Bacillati</taxon>
        <taxon>Actinomycetota</taxon>
        <taxon>Actinomycetes</taxon>
        <taxon>Pseudonocardiales</taxon>
        <taxon>Pseudonocardiaceae</taxon>
        <taxon>Actinomycetospora</taxon>
    </lineage>
</organism>
<gene>
    <name evidence="6" type="ORF">ACFPBZ_03110</name>
</gene>
<dbReference type="PANTHER" id="PTHR44688">
    <property type="entry name" value="DNA-BINDING TRANSCRIPTIONAL ACTIVATOR DEVR_DOSR"/>
    <property type="match status" value="1"/>
</dbReference>
<proteinExistence type="predicted"/>
<feature type="region of interest" description="Disordered" evidence="4">
    <location>
        <begin position="430"/>
        <end position="459"/>
    </location>
</feature>
<keyword evidence="7" id="KW-1185">Reference proteome</keyword>
<dbReference type="RefSeq" id="WP_378034532.1">
    <property type="nucleotide sequence ID" value="NZ_JBHSIV010000002.1"/>
</dbReference>
<dbReference type="InterPro" id="IPR036388">
    <property type="entry name" value="WH-like_DNA-bd_sf"/>
</dbReference>
<keyword evidence="3" id="KW-0804">Transcription</keyword>
<dbReference type="Proteomes" id="UP001595947">
    <property type="component" value="Unassembled WGS sequence"/>
</dbReference>
<keyword evidence="2" id="KW-0238">DNA-binding</keyword>
<dbReference type="SUPFAM" id="SSF46894">
    <property type="entry name" value="C-terminal effector domain of the bipartite response regulators"/>
    <property type="match status" value="1"/>
</dbReference>
<dbReference type="Pfam" id="PF00196">
    <property type="entry name" value="GerE"/>
    <property type="match status" value="1"/>
</dbReference>
<evidence type="ECO:0000259" key="5">
    <source>
        <dbReference type="PROSITE" id="PS50043"/>
    </source>
</evidence>
<evidence type="ECO:0000256" key="2">
    <source>
        <dbReference type="ARBA" id="ARBA00023125"/>
    </source>
</evidence>
<dbReference type="InterPro" id="IPR000792">
    <property type="entry name" value="Tscrpt_reg_LuxR_C"/>
</dbReference>
<feature type="domain" description="HTH luxR-type" evidence="5">
    <location>
        <begin position="453"/>
        <end position="516"/>
    </location>
</feature>
<evidence type="ECO:0000256" key="1">
    <source>
        <dbReference type="ARBA" id="ARBA00023015"/>
    </source>
</evidence>
<dbReference type="InterPro" id="IPR016032">
    <property type="entry name" value="Sig_transdc_resp-reg_C-effctor"/>
</dbReference>
<dbReference type="PANTHER" id="PTHR44688:SF16">
    <property type="entry name" value="DNA-BINDING TRANSCRIPTIONAL ACTIVATOR DEVR_DOSR"/>
    <property type="match status" value="1"/>
</dbReference>
<evidence type="ECO:0000256" key="4">
    <source>
        <dbReference type="SAM" id="MobiDB-lite"/>
    </source>
</evidence>
<dbReference type="SMART" id="SM00421">
    <property type="entry name" value="HTH_LUXR"/>
    <property type="match status" value="1"/>
</dbReference>
<keyword evidence="1" id="KW-0805">Transcription regulation</keyword>
<comment type="caution">
    <text evidence="6">The sequence shown here is derived from an EMBL/GenBank/DDBJ whole genome shotgun (WGS) entry which is preliminary data.</text>
</comment>
<evidence type="ECO:0000256" key="3">
    <source>
        <dbReference type="ARBA" id="ARBA00023163"/>
    </source>
</evidence>
<name>A0ABV9YL33_9PSEU</name>
<protein>
    <submittedName>
        <fullName evidence="6">LuxR C-terminal-related transcriptional regulator</fullName>
    </submittedName>
</protein>
<sequence>MSAPELDRLMESDADLTAAAEHAALAGELVEAARCADEVLADPTAGTPELVRAAHVLAGVHAHRGMLADAADLHAWVAAVAPAQACPAAAVALVGTGREPVTPAPDAGRPAPPTLRTGADGLVGKAVRASVRAGGSAAALSDLTRAAAMLECRAPALHDDSPAALGALVALHRGEPDLARNLVDRALATDLGGAPYRRRHLLLRAWADMAGGDLLTARAGLDAANARPEPVQARDELVAVALEAGLVRRAGDTRGLLALWSRAREAVLRHTVDLWSLLAIGELAVIAGRLGRMAWLAPHLAAGDELLAGLGQPVLWASPWHWSAFLAAVAAEDPPSAQRHAAHLAEAAADPAAEAGSLAGVLARAARAWLHVLAGDVDADELDAVCAALAGAGMVYDGARLAKEAAVRTSDKRVLAAMLGLARGLLAGPAEASTPRGGDEAPEPATPVVGNAPPPRPAVLSDREKEVAELLLDGLTYREIGDRLFITAKTVEHHVRGMRQRLGSGSRTDLFADLRGACGR</sequence>